<accession>A0ABP7CXP2</accession>
<dbReference type="PANTHER" id="PTHR11803">
    <property type="entry name" value="2-IMINOBUTANOATE/2-IMINOPROPANOATE DEAMINASE RIDA"/>
    <property type="match status" value="1"/>
</dbReference>
<dbReference type="SUPFAM" id="SSF55298">
    <property type="entry name" value="YjgF-like"/>
    <property type="match status" value="1"/>
</dbReference>
<evidence type="ECO:0000313" key="3">
    <source>
        <dbReference type="Proteomes" id="UP001500752"/>
    </source>
</evidence>
<organism evidence="2 3">
    <name type="scientific">Arthrobacter ginkgonis</name>
    <dbReference type="NCBI Taxonomy" id="1630594"/>
    <lineage>
        <taxon>Bacteria</taxon>
        <taxon>Bacillati</taxon>
        <taxon>Actinomycetota</taxon>
        <taxon>Actinomycetes</taxon>
        <taxon>Micrococcales</taxon>
        <taxon>Micrococcaceae</taxon>
        <taxon>Arthrobacter</taxon>
    </lineage>
</organism>
<dbReference type="PANTHER" id="PTHR11803:SF58">
    <property type="entry name" value="PROTEIN HMF1-RELATED"/>
    <property type="match status" value="1"/>
</dbReference>
<dbReference type="Pfam" id="PF01042">
    <property type="entry name" value="Ribonuc_L-PSP"/>
    <property type="match status" value="1"/>
</dbReference>
<dbReference type="Gene3D" id="3.30.1330.40">
    <property type="entry name" value="RutC-like"/>
    <property type="match status" value="1"/>
</dbReference>
<evidence type="ECO:0000313" key="2">
    <source>
        <dbReference type="EMBL" id="GAA3696184.1"/>
    </source>
</evidence>
<proteinExistence type="inferred from homology"/>
<dbReference type="RefSeq" id="WP_345153074.1">
    <property type="nucleotide sequence ID" value="NZ_BAABEO010000024.1"/>
</dbReference>
<comment type="similarity">
    <text evidence="1">Belongs to the RutC family.</text>
</comment>
<name>A0ABP7CXP2_9MICC</name>
<comment type="caution">
    <text evidence="2">The sequence shown here is derived from an EMBL/GenBank/DDBJ whole genome shotgun (WGS) entry which is preliminary data.</text>
</comment>
<reference evidence="3" key="1">
    <citation type="journal article" date="2019" name="Int. J. Syst. Evol. Microbiol.">
        <title>The Global Catalogue of Microorganisms (GCM) 10K type strain sequencing project: providing services to taxonomists for standard genome sequencing and annotation.</title>
        <authorList>
            <consortium name="The Broad Institute Genomics Platform"/>
            <consortium name="The Broad Institute Genome Sequencing Center for Infectious Disease"/>
            <person name="Wu L."/>
            <person name="Ma J."/>
        </authorList>
    </citation>
    <scope>NUCLEOTIDE SEQUENCE [LARGE SCALE GENOMIC DNA]</scope>
    <source>
        <strain evidence="3">JCM 30742</strain>
    </source>
</reference>
<evidence type="ECO:0000256" key="1">
    <source>
        <dbReference type="ARBA" id="ARBA00010552"/>
    </source>
</evidence>
<dbReference type="InterPro" id="IPR006175">
    <property type="entry name" value="YjgF/YER057c/UK114"/>
</dbReference>
<keyword evidence="3" id="KW-1185">Reference proteome</keyword>
<sequence>MSEKAVTAPPAPSCRQAGQTLYLSGQVGADANWVPVAGTFKDEVRQVFRNVESVLQSEGAFLHEIVHVRTYLADFADFTEFNEVWAEVFPDNPPARATVQAGLHPPFRIEAEVVAHLGQDRQR</sequence>
<dbReference type="Proteomes" id="UP001500752">
    <property type="component" value="Unassembled WGS sequence"/>
</dbReference>
<protein>
    <submittedName>
        <fullName evidence="2">RidA family protein</fullName>
    </submittedName>
</protein>
<dbReference type="CDD" id="cd00448">
    <property type="entry name" value="YjgF_YER057c_UK114_family"/>
    <property type="match status" value="1"/>
</dbReference>
<gene>
    <name evidence="2" type="ORF">GCM10023081_36650</name>
</gene>
<dbReference type="InterPro" id="IPR035959">
    <property type="entry name" value="RutC-like_sf"/>
</dbReference>
<dbReference type="EMBL" id="BAABEO010000024">
    <property type="protein sequence ID" value="GAA3696184.1"/>
    <property type="molecule type" value="Genomic_DNA"/>
</dbReference>